<gene>
    <name evidence="3" type="ORF">GLOTRDRAFT_91887</name>
</gene>
<reference evidence="3 4" key="1">
    <citation type="journal article" date="2012" name="Science">
        <title>The Paleozoic origin of enzymatic lignin decomposition reconstructed from 31 fungal genomes.</title>
        <authorList>
            <person name="Floudas D."/>
            <person name="Binder M."/>
            <person name="Riley R."/>
            <person name="Barry K."/>
            <person name="Blanchette R.A."/>
            <person name="Henrissat B."/>
            <person name="Martinez A.T."/>
            <person name="Otillar R."/>
            <person name="Spatafora J.W."/>
            <person name="Yadav J.S."/>
            <person name="Aerts A."/>
            <person name="Benoit I."/>
            <person name="Boyd A."/>
            <person name="Carlson A."/>
            <person name="Copeland A."/>
            <person name="Coutinho P.M."/>
            <person name="de Vries R.P."/>
            <person name="Ferreira P."/>
            <person name="Findley K."/>
            <person name="Foster B."/>
            <person name="Gaskell J."/>
            <person name="Glotzer D."/>
            <person name="Gorecki P."/>
            <person name="Heitman J."/>
            <person name="Hesse C."/>
            <person name="Hori C."/>
            <person name="Igarashi K."/>
            <person name="Jurgens J.A."/>
            <person name="Kallen N."/>
            <person name="Kersten P."/>
            <person name="Kohler A."/>
            <person name="Kuees U."/>
            <person name="Kumar T.K.A."/>
            <person name="Kuo A."/>
            <person name="LaButti K."/>
            <person name="Larrondo L.F."/>
            <person name="Lindquist E."/>
            <person name="Ling A."/>
            <person name="Lombard V."/>
            <person name="Lucas S."/>
            <person name="Lundell T."/>
            <person name="Martin R."/>
            <person name="McLaughlin D.J."/>
            <person name="Morgenstern I."/>
            <person name="Morin E."/>
            <person name="Murat C."/>
            <person name="Nagy L.G."/>
            <person name="Nolan M."/>
            <person name="Ohm R.A."/>
            <person name="Patyshakuliyeva A."/>
            <person name="Rokas A."/>
            <person name="Ruiz-Duenas F.J."/>
            <person name="Sabat G."/>
            <person name="Salamov A."/>
            <person name="Samejima M."/>
            <person name="Schmutz J."/>
            <person name="Slot J.C."/>
            <person name="St John F."/>
            <person name="Stenlid J."/>
            <person name="Sun H."/>
            <person name="Sun S."/>
            <person name="Syed K."/>
            <person name="Tsang A."/>
            <person name="Wiebenga A."/>
            <person name="Young D."/>
            <person name="Pisabarro A."/>
            <person name="Eastwood D.C."/>
            <person name="Martin F."/>
            <person name="Cullen D."/>
            <person name="Grigoriev I.V."/>
            <person name="Hibbett D.S."/>
        </authorList>
    </citation>
    <scope>NUCLEOTIDE SEQUENCE [LARGE SCALE GENOMIC DNA]</scope>
    <source>
        <strain evidence="3 4">ATCC 11539</strain>
    </source>
</reference>
<sequence length="140" mass="15337">MPNLTEGGSVPAFIAASCFLIFIIISGCCCTAYFVVGYVKSRPVVNAKDMEANRQSTPEASTMSIPSTKGATLLLPYGGPFTFVLTPASPEKRSTAESEIQEEMREERRKAFECDRSVPAIPEVEKEIKAPQSVWWSRAP</sequence>
<evidence type="ECO:0000256" key="1">
    <source>
        <dbReference type="SAM" id="MobiDB-lite"/>
    </source>
</evidence>
<accession>S7RUU1</accession>
<proteinExistence type="predicted"/>
<organism evidence="3 4">
    <name type="scientific">Gloeophyllum trabeum (strain ATCC 11539 / FP-39264 / Madison 617)</name>
    <name type="common">Brown rot fungus</name>
    <dbReference type="NCBI Taxonomy" id="670483"/>
    <lineage>
        <taxon>Eukaryota</taxon>
        <taxon>Fungi</taxon>
        <taxon>Dikarya</taxon>
        <taxon>Basidiomycota</taxon>
        <taxon>Agaricomycotina</taxon>
        <taxon>Agaricomycetes</taxon>
        <taxon>Gloeophyllales</taxon>
        <taxon>Gloeophyllaceae</taxon>
        <taxon>Gloeophyllum</taxon>
    </lineage>
</organism>
<keyword evidence="4" id="KW-1185">Reference proteome</keyword>
<evidence type="ECO:0000313" key="3">
    <source>
        <dbReference type="EMBL" id="EPQ58490.1"/>
    </source>
</evidence>
<feature type="region of interest" description="Disordered" evidence="1">
    <location>
        <begin position="88"/>
        <end position="108"/>
    </location>
</feature>
<keyword evidence="2" id="KW-1133">Transmembrane helix</keyword>
<name>S7RUU1_GLOTA</name>
<dbReference type="RefSeq" id="XP_007863653.1">
    <property type="nucleotide sequence ID" value="XM_007865462.1"/>
</dbReference>
<dbReference type="EMBL" id="KB469298">
    <property type="protein sequence ID" value="EPQ58490.1"/>
    <property type="molecule type" value="Genomic_DNA"/>
</dbReference>
<dbReference type="AlphaFoldDB" id="S7RUU1"/>
<protein>
    <recommendedName>
        <fullName evidence="5">Transmembrane protein</fullName>
    </recommendedName>
</protein>
<feature type="transmembrane region" description="Helical" evidence="2">
    <location>
        <begin position="12"/>
        <end position="36"/>
    </location>
</feature>
<evidence type="ECO:0008006" key="5">
    <source>
        <dbReference type="Google" id="ProtNLM"/>
    </source>
</evidence>
<dbReference type="GeneID" id="19309339"/>
<keyword evidence="2" id="KW-0812">Transmembrane</keyword>
<evidence type="ECO:0000256" key="2">
    <source>
        <dbReference type="SAM" id="Phobius"/>
    </source>
</evidence>
<feature type="compositionally biased region" description="Basic and acidic residues" evidence="1">
    <location>
        <begin position="90"/>
        <end position="108"/>
    </location>
</feature>
<keyword evidence="2" id="KW-0472">Membrane</keyword>
<dbReference type="KEGG" id="gtr:GLOTRDRAFT_91887"/>
<dbReference type="HOGENOM" id="CLU_1835368_0_0_1"/>
<evidence type="ECO:0000313" key="4">
    <source>
        <dbReference type="Proteomes" id="UP000030669"/>
    </source>
</evidence>
<dbReference type="Proteomes" id="UP000030669">
    <property type="component" value="Unassembled WGS sequence"/>
</dbReference>
<dbReference type="OrthoDB" id="10611181at2759"/>